<dbReference type="Proteomes" id="UP000469708">
    <property type="component" value="Unassembled WGS sequence"/>
</dbReference>
<reference evidence="9 10" key="2">
    <citation type="submission" date="2018-06" db="EMBL/GenBank/DDBJ databases">
        <authorList>
            <consortium name="Pathogen Informatics"/>
            <person name="Doyle S."/>
        </authorList>
    </citation>
    <scope>NUCLEOTIDE SEQUENCE [LARGE SCALE GENOMIC DNA]</scope>
    <source>
        <strain evidence="7 10">NCTC10082</strain>
        <strain evidence="8 9">NCTC8603</strain>
    </source>
</reference>
<dbReference type="EMBL" id="BFXY01000001">
    <property type="protein sequence ID" value="GDH25149.1"/>
    <property type="molecule type" value="Genomic_DNA"/>
</dbReference>
<evidence type="ECO:0000313" key="3">
    <source>
        <dbReference type="EMBL" id="GDH25149.1"/>
    </source>
</evidence>
<reference evidence="3 11" key="1">
    <citation type="submission" date="2018-04" db="EMBL/GenBank/DDBJ databases">
        <title>Large scale genomics of bovine and human commensal E. coli to reveal the emerging process of EHEC.</title>
        <authorList>
            <person name="Arimizu Y."/>
            <person name="Ogura Y."/>
        </authorList>
    </citation>
    <scope>NUCLEOTIDE SEQUENCE [LARGE SCALE GENOMIC DNA]</scope>
    <source>
        <strain evidence="3 11">KK-P061</strain>
    </source>
</reference>
<dbReference type="InterPro" id="IPR048532">
    <property type="entry name" value="ea8_5-like_sf"/>
</dbReference>
<evidence type="ECO:0000313" key="9">
    <source>
        <dbReference type="Proteomes" id="UP000255153"/>
    </source>
</evidence>
<dbReference type="Proteomes" id="UP000255153">
    <property type="component" value="Unassembled WGS sequence"/>
</dbReference>
<reference evidence="1 14" key="4">
    <citation type="submission" date="2019-12" db="EMBL/GenBank/DDBJ databases">
        <authorList>
            <consortium name="NARMS: The National Antimicrobial Resistance Monitoring System"/>
        </authorList>
    </citation>
    <scope>NUCLEOTIDE SEQUENCE [LARGE SCALE GENOMIC DNA]</scope>
    <source>
        <strain evidence="1 14">CVM N19EC0596</strain>
    </source>
</reference>
<dbReference type="EMBL" id="WTRX01000020">
    <property type="protein sequence ID" value="MWU31988.1"/>
    <property type="molecule type" value="Genomic_DNA"/>
</dbReference>
<evidence type="ECO:0000313" key="2">
    <source>
        <dbReference type="EMBL" id="EMM0029204.1"/>
    </source>
</evidence>
<reference evidence="6 13" key="5">
    <citation type="submission" date="2020-02" db="EMBL/GenBank/DDBJ databases">
        <authorList>
            <person name="Subbiah M."/>
            <person name="Call D."/>
        </authorList>
    </citation>
    <scope>NUCLEOTIDE SEQUENCE [LARGE SCALE GENOMIC DNA]</scope>
    <source>
        <strain evidence="6 13">8375wC2</strain>
    </source>
</reference>
<dbReference type="EMBL" id="UGEE01000003">
    <property type="protein sequence ID" value="STK60246.1"/>
    <property type="molecule type" value="Genomic_DNA"/>
</dbReference>
<dbReference type="RefSeq" id="WP_000026224.1">
    <property type="nucleotide sequence ID" value="NZ_AP022811.1"/>
</dbReference>
<dbReference type="EMBL" id="ABLFQU030000229">
    <property type="protein sequence ID" value="EMM0029204.1"/>
    <property type="molecule type" value="Genomic_DNA"/>
</dbReference>
<evidence type="ECO:0000313" key="12">
    <source>
        <dbReference type="Proteomes" id="UP000441160"/>
    </source>
</evidence>
<dbReference type="EMBL" id="JAAGYI010000082">
    <property type="protein sequence ID" value="NEM88413.1"/>
    <property type="molecule type" value="Genomic_DNA"/>
</dbReference>
<accession>A0A0B1KBH9</accession>
<dbReference type="Proteomes" id="UP000255164">
    <property type="component" value="Unassembled WGS sequence"/>
</dbReference>
<dbReference type="Gene3D" id="1.10.10.1920">
    <property type="match status" value="1"/>
</dbReference>
<reference evidence="2" key="7">
    <citation type="submission" date="2024-02" db="EMBL/GenBank/DDBJ databases">
        <authorList>
            <consortium name="Clinical and Environmental Microbiology Branch: Whole genome sequencing antimicrobial resistance pathogens in the healthcare setting"/>
        </authorList>
    </citation>
    <scope>NUCLEOTIDE SEQUENCE</scope>
    <source>
        <strain evidence="2">2023CK-00345</strain>
    </source>
</reference>
<dbReference type="AlphaFoldDB" id="A0A0B1KBH9"/>
<name>A0A0B1KBH9_ECOLX</name>
<dbReference type="Pfam" id="PF20735">
    <property type="entry name" value="Lambda_ea8_5"/>
    <property type="match status" value="1"/>
</dbReference>
<dbReference type="Proteomes" id="UP000441160">
    <property type="component" value="Unassembled WGS sequence"/>
</dbReference>
<evidence type="ECO:0000313" key="1">
    <source>
        <dbReference type="EMBL" id="EFH6164244.1"/>
    </source>
</evidence>
<evidence type="ECO:0000313" key="6">
    <source>
        <dbReference type="EMBL" id="NEM88413.1"/>
    </source>
</evidence>
<reference evidence="5 12" key="3">
    <citation type="submission" date="2019-12" db="EMBL/GenBank/DDBJ databases">
        <title>Enteriobacteria Tanzani isolates_8377-8380.</title>
        <authorList>
            <person name="Subbiah M."/>
            <person name="Call D."/>
        </authorList>
    </citation>
    <scope>NUCLEOTIDE SEQUENCE [LARGE SCALE GENOMIC DNA]</scope>
    <source>
        <strain evidence="5 12">8378wB3</strain>
    </source>
</reference>
<dbReference type="SMR" id="A0A0B1KBH9"/>
<dbReference type="InterPro" id="IPR048531">
    <property type="entry name" value="ea8_5-like"/>
</dbReference>
<organism evidence="3 11">
    <name type="scientific">Escherichia coli</name>
    <dbReference type="NCBI Taxonomy" id="562"/>
    <lineage>
        <taxon>Bacteria</taxon>
        <taxon>Pseudomonadati</taxon>
        <taxon>Pseudomonadota</taxon>
        <taxon>Gammaproteobacteria</taxon>
        <taxon>Enterobacterales</taxon>
        <taxon>Enterobacteriaceae</taxon>
        <taxon>Escherichia</taxon>
    </lineage>
</organism>
<proteinExistence type="predicted"/>
<dbReference type="OMA" id="LARCRIH"/>
<gene>
    <name evidence="7" type="primary">ea8.5</name>
    <name evidence="3" type="ORF">BvCmsKKP061_00070</name>
    <name evidence="6" type="ORF">G3V95_23625</name>
    <name evidence="1" type="ORF">GAJ12_04205</name>
    <name evidence="5" type="ORF">GP944_14595</name>
    <name evidence="7" type="ORF">NCTC10082_05325</name>
    <name evidence="8" type="ORF">NCTC8603_00613</name>
    <name evidence="2" type="ORF">P6223_005970</name>
    <name evidence="4" type="ORF">QO046_08010</name>
</gene>
<dbReference type="EMBL" id="UFZA01000004">
    <property type="protein sequence ID" value="STE74122.1"/>
    <property type="molecule type" value="Genomic_DNA"/>
</dbReference>
<protein>
    <submittedName>
        <fullName evidence="7">Ea8.5</fullName>
    </submittedName>
</protein>
<evidence type="ECO:0000313" key="10">
    <source>
        <dbReference type="Proteomes" id="UP000255164"/>
    </source>
</evidence>
<evidence type="ECO:0000313" key="14">
    <source>
        <dbReference type="Proteomes" id="UP000537181"/>
    </source>
</evidence>
<sequence>MSINELESEQKDWALSMLCRSGVLSPCRHHEGVYVDEGIDIESAYKYSMKVYKSNEDKSPFCNVREMTDTVQNYYHEYGGNDTCPLCTKHIDD</sequence>
<evidence type="ECO:0000313" key="13">
    <source>
        <dbReference type="Proteomes" id="UP000469708"/>
    </source>
</evidence>
<dbReference type="Proteomes" id="UP001223829">
    <property type="component" value="Unassembled WGS sequence"/>
</dbReference>
<evidence type="ECO:0000313" key="11">
    <source>
        <dbReference type="Proteomes" id="UP000303027"/>
    </source>
</evidence>
<evidence type="ECO:0000313" key="8">
    <source>
        <dbReference type="EMBL" id="STK60246.1"/>
    </source>
</evidence>
<dbReference type="GeneID" id="86946849"/>
<evidence type="ECO:0000313" key="5">
    <source>
        <dbReference type="EMBL" id="MWU31988.1"/>
    </source>
</evidence>
<dbReference type="Proteomes" id="UP000537181">
    <property type="component" value="Unassembled WGS sequence"/>
</dbReference>
<reference evidence="4" key="6">
    <citation type="submission" date="2023-05" db="EMBL/GenBank/DDBJ databases">
        <title>Efficient inhibition of multidrug-resistant Escherichia coli by a new antibiotic combination.</title>
        <authorList>
            <person name="Lin T."/>
        </authorList>
    </citation>
    <scope>NUCLEOTIDE SEQUENCE</scope>
    <source>
        <strain evidence="4">YmmD45</strain>
    </source>
</reference>
<dbReference type="Proteomes" id="UP000303027">
    <property type="component" value="Unassembled WGS sequence"/>
</dbReference>
<evidence type="ECO:0000313" key="4">
    <source>
        <dbReference type="EMBL" id="MDK2694347.1"/>
    </source>
</evidence>
<dbReference type="EMBL" id="AASWKX010000003">
    <property type="protein sequence ID" value="EFH6164244.1"/>
    <property type="molecule type" value="Genomic_DNA"/>
</dbReference>
<evidence type="ECO:0000313" key="7">
    <source>
        <dbReference type="EMBL" id="STE74122.1"/>
    </source>
</evidence>
<dbReference type="EMBL" id="JASMQD010000001">
    <property type="protein sequence ID" value="MDK2694347.1"/>
    <property type="molecule type" value="Genomic_DNA"/>
</dbReference>